<name>A0A397PCS9_9SPHN</name>
<proteinExistence type="predicted"/>
<evidence type="ECO:0000313" key="3">
    <source>
        <dbReference type="Proteomes" id="UP000266568"/>
    </source>
</evidence>
<organism evidence="2 3">
    <name type="scientific">Hephaestia caeni</name>
    <dbReference type="NCBI Taxonomy" id="645617"/>
    <lineage>
        <taxon>Bacteria</taxon>
        <taxon>Pseudomonadati</taxon>
        <taxon>Pseudomonadota</taxon>
        <taxon>Alphaproteobacteria</taxon>
        <taxon>Sphingomonadales</taxon>
        <taxon>Sphingomonadaceae</taxon>
        <taxon>Hephaestia</taxon>
    </lineage>
</organism>
<dbReference type="Proteomes" id="UP000266568">
    <property type="component" value="Unassembled WGS sequence"/>
</dbReference>
<dbReference type="RefSeq" id="WP_245968370.1">
    <property type="nucleotide sequence ID" value="NZ_QXDC01000003.1"/>
</dbReference>
<keyword evidence="1" id="KW-0472">Membrane</keyword>
<dbReference type="Pfam" id="PF02325">
    <property type="entry name" value="CCB3_YggT"/>
    <property type="match status" value="1"/>
</dbReference>
<sequence>MIAVFQILTILLNVLWWIIIVQAIMSWLIGFNVINLHNDLVRSVWYALEKITDPIYRPIRKIMPDFGALDLSPLVVLLIIYILQAVVLPNLAMSLIAPVTY</sequence>
<dbReference type="InterPro" id="IPR003425">
    <property type="entry name" value="CCB3/YggT"/>
</dbReference>
<accession>A0A397PCS9</accession>
<protein>
    <submittedName>
        <fullName evidence="2">YggT family protein</fullName>
    </submittedName>
</protein>
<comment type="caution">
    <text evidence="2">The sequence shown here is derived from an EMBL/GenBank/DDBJ whole genome shotgun (WGS) entry which is preliminary data.</text>
</comment>
<feature type="transmembrane region" description="Helical" evidence="1">
    <location>
        <begin position="74"/>
        <end position="97"/>
    </location>
</feature>
<evidence type="ECO:0000256" key="1">
    <source>
        <dbReference type="SAM" id="Phobius"/>
    </source>
</evidence>
<dbReference type="GO" id="GO:0016020">
    <property type="term" value="C:membrane"/>
    <property type="evidence" value="ECO:0007669"/>
    <property type="project" value="InterPro"/>
</dbReference>
<keyword evidence="1" id="KW-0812">Transmembrane</keyword>
<reference evidence="2 3" key="1">
    <citation type="submission" date="2018-08" db="EMBL/GenBank/DDBJ databases">
        <title>Genomic Encyclopedia of Type Strains, Phase IV (KMG-IV): sequencing the most valuable type-strain genomes for metagenomic binning, comparative biology and taxonomic classification.</title>
        <authorList>
            <person name="Goeker M."/>
        </authorList>
    </citation>
    <scope>NUCLEOTIDE SEQUENCE [LARGE SCALE GENOMIC DNA]</scope>
    <source>
        <strain evidence="2 3">DSM 25527</strain>
    </source>
</reference>
<dbReference type="AlphaFoldDB" id="A0A397PCS9"/>
<keyword evidence="3" id="KW-1185">Reference proteome</keyword>
<gene>
    <name evidence="2" type="ORF">DFR49_2198</name>
</gene>
<keyword evidence="1" id="KW-1133">Transmembrane helix</keyword>
<feature type="transmembrane region" description="Helical" evidence="1">
    <location>
        <begin position="7"/>
        <end position="29"/>
    </location>
</feature>
<evidence type="ECO:0000313" key="2">
    <source>
        <dbReference type="EMBL" id="RIA43964.1"/>
    </source>
</evidence>
<dbReference type="EMBL" id="QXDC01000003">
    <property type="protein sequence ID" value="RIA43964.1"/>
    <property type="molecule type" value="Genomic_DNA"/>
</dbReference>